<gene>
    <name evidence="3" type="ORF">FB467_1943</name>
</gene>
<feature type="region of interest" description="Disordered" evidence="1">
    <location>
        <begin position="212"/>
        <end position="238"/>
    </location>
</feature>
<comment type="caution">
    <text evidence="3">The sequence shown here is derived from an EMBL/GenBank/DDBJ whole genome shotgun (WGS) entry which is preliminary data.</text>
</comment>
<evidence type="ECO:0000256" key="1">
    <source>
        <dbReference type="SAM" id="MobiDB-lite"/>
    </source>
</evidence>
<organism evidence="3 4">
    <name type="scientific">Ornithinicoccus hortensis</name>
    <dbReference type="NCBI Taxonomy" id="82346"/>
    <lineage>
        <taxon>Bacteria</taxon>
        <taxon>Bacillati</taxon>
        <taxon>Actinomycetota</taxon>
        <taxon>Actinomycetes</taxon>
        <taxon>Micrococcales</taxon>
        <taxon>Intrasporangiaceae</taxon>
        <taxon>Ornithinicoccus</taxon>
    </lineage>
</organism>
<proteinExistence type="predicted"/>
<reference evidence="3 4" key="1">
    <citation type="submission" date="2019-06" db="EMBL/GenBank/DDBJ databases">
        <title>Sequencing the genomes of 1000 actinobacteria strains.</title>
        <authorList>
            <person name="Klenk H.-P."/>
        </authorList>
    </citation>
    <scope>NUCLEOTIDE SEQUENCE [LARGE SCALE GENOMIC DNA]</scope>
    <source>
        <strain evidence="3 4">DSM 12335</strain>
    </source>
</reference>
<feature type="domain" description="DUF2344" evidence="2">
    <location>
        <begin position="17"/>
        <end position="198"/>
    </location>
</feature>
<evidence type="ECO:0000313" key="3">
    <source>
        <dbReference type="EMBL" id="TQL50824.1"/>
    </source>
</evidence>
<evidence type="ECO:0000259" key="2">
    <source>
        <dbReference type="Pfam" id="PF10105"/>
    </source>
</evidence>
<evidence type="ECO:0000313" key="4">
    <source>
        <dbReference type="Proteomes" id="UP000319516"/>
    </source>
</evidence>
<protein>
    <submittedName>
        <fullName evidence="3">Radical SAM-linked protein</fullName>
    </submittedName>
</protein>
<dbReference type="RefSeq" id="WP_141784904.1">
    <property type="nucleotide sequence ID" value="NZ_BAAAIK010000002.1"/>
</dbReference>
<name>A0A542YSA4_9MICO</name>
<dbReference type="InterPro" id="IPR018768">
    <property type="entry name" value="DUF2344"/>
</dbReference>
<dbReference type="EMBL" id="VFOP01000001">
    <property type="protein sequence ID" value="TQL50824.1"/>
    <property type="molecule type" value="Genomic_DNA"/>
</dbReference>
<sequence length="238" mass="25431">MSRRVPDGPPPEPAVQKVTVEYAKRGRMRFTSTRDFQRAVERAVRLASIPMAYSAGFHPHPKISYANAAPTGTASEAEYVELSLTRVVEPAELAGALDGALPEGLDVLRVVQAPPGSLADRLTASRWRLDFPGVPGSDLAPLVTAFLDRDAVEVTRMMKQGPRQVDVRGPVLCATVRDADGSAVLEVTLRHTTPTIRPAEILAALAEEAGAPLPRSVSTRVTQGTLGPDGELRDPLAD</sequence>
<dbReference type="Proteomes" id="UP000319516">
    <property type="component" value="Unassembled WGS sequence"/>
</dbReference>
<dbReference type="NCBIfam" id="TIGR03936">
    <property type="entry name" value="sam_1_link_chp"/>
    <property type="match status" value="1"/>
</dbReference>
<feature type="compositionally biased region" description="Polar residues" evidence="1">
    <location>
        <begin position="216"/>
        <end position="225"/>
    </location>
</feature>
<accession>A0A542YSA4</accession>
<dbReference type="Pfam" id="PF10105">
    <property type="entry name" value="DUF2344"/>
    <property type="match status" value="1"/>
</dbReference>
<dbReference type="AlphaFoldDB" id="A0A542YSA4"/>
<keyword evidence="4" id="KW-1185">Reference proteome</keyword>
<dbReference type="OrthoDB" id="9780488at2"/>